<keyword evidence="2" id="KW-0472">Membrane</keyword>
<feature type="compositionally biased region" description="Acidic residues" evidence="1">
    <location>
        <begin position="565"/>
        <end position="575"/>
    </location>
</feature>
<feature type="compositionally biased region" description="Basic and acidic residues" evidence="1">
    <location>
        <begin position="554"/>
        <end position="563"/>
    </location>
</feature>
<dbReference type="OrthoDB" id="422736at2759"/>
<evidence type="ECO:0000256" key="1">
    <source>
        <dbReference type="SAM" id="MobiDB-lite"/>
    </source>
</evidence>
<feature type="compositionally biased region" description="Basic and acidic residues" evidence="1">
    <location>
        <begin position="605"/>
        <end position="633"/>
    </location>
</feature>
<feature type="transmembrane region" description="Helical" evidence="2">
    <location>
        <begin position="40"/>
        <end position="56"/>
    </location>
</feature>
<dbReference type="PANTHER" id="PTHR36587:SF2">
    <property type="entry name" value="EXPRESSION SITE-ASSOCIATED GENE 3 (ESAG3)-LIKE PROTEIN"/>
    <property type="match status" value="1"/>
</dbReference>
<feature type="compositionally biased region" description="Polar residues" evidence="1">
    <location>
        <begin position="634"/>
        <end position="643"/>
    </location>
</feature>
<feature type="compositionally biased region" description="Basic and acidic residues" evidence="1">
    <location>
        <begin position="576"/>
        <end position="596"/>
    </location>
</feature>
<gene>
    <name evidence="3" type="ORF">B2J93_1641</name>
</gene>
<accession>A0A218ZCW8</accession>
<comment type="caution">
    <text evidence="3">The sequence shown here is derived from an EMBL/GenBank/DDBJ whole genome shotgun (WGS) entry which is preliminary data.</text>
</comment>
<keyword evidence="2" id="KW-0812">Transmembrane</keyword>
<keyword evidence="4" id="KW-1185">Reference proteome</keyword>
<evidence type="ECO:0000256" key="2">
    <source>
        <dbReference type="SAM" id="Phobius"/>
    </source>
</evidence>
<evidence type="ECO:0000313" key="3">
    <source>
        <dbReference type="EMBL" id="OWP05592.1"/>
    </source>
</evidence>
<organism evidence="3 4">
    <name type="scientific">Diplocarpon coronariae</name>
    <dbReference type="NCBI Taxonomy" id="2795749"/>
    <lineage>
        <taxon>Eukaryota</taxon>
        <taxon>Fungi</taxon>
        <taxon>Dikarya</taxon>
        <taxon>Ascomycota</taxon>
        <taxon>Pezizomycotina</taxon>
        <taxon>Leotiomycetes</taxon>
        <taxon>Helotiales</taxon>
        <taxon>Drepanopezizaceae</taxon>
        <taxon>Diplocarpon</taxon>
    </lineage>
</organism>
<evidence type="ECO:0000313" key="4">
    <source>
        <dbReference type="Proteomes" id="UP000242519"/>
    </source>
</evidence>
<dbReference type="Proteomes" id="UP000242519">
    <property type="component" value="Unassembled WGS sequence"/>
</dbReference>
<keyword evidence="2" id="KW-1133">Transmembrane helix</keyword>
<dbReference type="AlphaFoldDB" id="A0A218ZCW8"/>
<name>A0A218ZCW8_9HELO</name>
<dbReference type="EMBL" id="MZNU01000061">
    <property type="protein sequence ID" value="OWP05592.1"/>
    <property type="molecule type" value="Genomic_DNA"/>
</dbReference>
<feature type="region of interest" description="Disordered" evidence="1">
    <location>
        <begin position="554"/>
        <end position="661"/>
    </location>
</feature>
<sequence>MKYGILPGGAHQRPRSSPARVVAAHVFAQMRRPGRLRSRLFLLILTIAGTLLMFYGRRHATEFKWTTSNLTGYIPTSIADAIAAYGENIEDTRWDDADSEDGSRIVIKKPKFHLLVPAHKATANLCRTLLSASVLGYPPPIMINYRGPIDYERPGVDVIRSTFSFLTGKEAHIDDLVLVVEEDAWFQLPPEVTINRFLQGNRDASAQLLDKYGRLKNSNGTRIPKYQRPQRYNQTVLFASMKQCSNEPGDPACHSVPQSPLPANVCGPETDMNPDRKHNCARYMSSSMIMGRVADLRPIYKRASEMLEFEDVGKKGSQYVFSQIFGEQEYVRTLSRSTSGSLPAWWIWLSALFSKAADPPISALSIPLNAEQNYEFGIGLDYTSSIFQEMKDSTEDVQVVTFDHDARFNRPIRLPSDLLAAPLPYSLNQAVESPSNTNLPLTELDDVPPLNTTWSAVPLAANTIIASSSVPASLAFRGSDSNKLEDSWAKMWFHNSSRALLRQYIRTPNNPLKGGDDSWWDARRGKGGVWTDRGEWLGWKGVCSAFDEGVFGDGRGEFEKVSGESDTEEGEEEEVKTEMKGAEKVEETISDDRKFIQFDGAQQAESKKADNEKEGGGISEDSEKERWDDKPDGKQNSGKQYTPSDMKKSGHGSVEKEDRKE</sequence>
<reference evidence="3 4" key="1">
    <citation type="submission" date="2017-04" db="EMBL/GenBank/DDBJ databases">
        <title>Draft genome sequence of Marssonina coronaria NL1: causal agent of apple blotch.</title>
        <authorList>
            <person name="Cheng Q."/>
        </authorList>
    </citation>
    <scope>NUCLEOTIDE SEQUENCE [LARGE SCALE GENOMIC DNA]</scope>
    <source>
        <strain evidence="3 4">NL1</strain>
    </source>
</reference>
<dbReference type="InParanoid" id="A0A218ZCW8"/>
<protein>
    <submittedName>
        <fullName evidence="3">Uncharacterized protein</fullName>
    </submittedName>
</protein>
<feature type="compositionally biased region" description="Basic and acidic residues" evidence="1">
    <location>
        <begin position="645"/>
        <end position="661"/>
    </location>
</feature>
<dbReference type="PANTHER" id="PTHR36587">
    <property type="entry name" value="EXPRESSION SITE-ASSOCIATED GENE 3 (ESAG3)-LIKE PROTEIN"/>
    <property type="match status" value="1"/>
</dbReference>
<proteinExistence type="predicted"/>
<dbReference type="CDD" id="cd22997">
    <property type="entry name" value="GT_LH"/>
    <property type="match status" value="1"/>
</dbReference>